<protein>
    <submittedName>
        <fullName evidence="2">Uncharacterized protein</fullName>
    </submittedName>
</protein>
<name>A0A7W6GAW1_9HYPH</name>
<feature type="compositionally biased region" description="Polar residues" evidence="1">
    <location>
        <begin position="104"/>
        <end position="113"/>
    </location>
</feature>
<dbReference type="AlphaFoldDB" id="A0A7W6GAW1"/>
<evidence type="ECO:0000313" key="2">
    <source>
        <dbReference type="EMBL" id="MBB3963041.1"/>
    </source>
</evidence>
<proteinExistence type="predicted"/>
<dbReference type="RefSeq" id="WP_183898724.1">
    <property type="nucleotide sequence ID" value="NZ_JACIDW010000001.1"/>
</dbReference>
<reference evidence="2 3" key="1">
    <citation type="submission" date="2020-08" db="EMBL/GenBank/DDBJ databases">
        <title>Genomic Encyclopedia of Type Strains, Phase IV (KMG-IV): sequencing the most valuable type-strain genomes for metagenomic binning, comparative biology and taxonomic classification.</title>
        <authorList>
            <person name="Goeker M."/>
        </authorList>
    </citation>
    <scope>NUCLEOTIDE SEQUENCE [LARGE SCALE GENOMIC DNA]</scope>
    <source>
        <strain evidence="2 3">DSM 26575</strain>
    </source>
</reference>
<sequence length="113" mass="11788">MSEFISYLFMLLVVAPLQSAITDNLKEAGAQAEVIQVGQACLNAAVPQLVKQAQGDYVWAASTAAGVMFGYIPPTNLLTGKSPECDRLVSLLGDKGGSGEKIESQSAPEASDV</sequence>
<feature type="region of interest" description="Disordered" evidence="1">
    <location>
        <begin position="92"/>
        <end position="113"/>
    </location>
</feature>
<gene>
    <name evidence="2" type="ORF">GGQ67_000659</name>
</gene>
<evidence type="ECO:0000313" key="3">
    <source>
        <dbReference type="Proteomes" id="UP000582090"/>
    </source>
</evidence>
<comment type="caution">
    <text evidence="2">The sequence shown here is derived from an EMBL/GenBank/DDBJ whole genome shotgun (WGS) entry which is preliminary data.</text>
</comment>
<evidence type="ECO:0000256" key="1">
    <source>
        <dbReference type="SAM" id="MobiDB-lite"/>
    </source>
</evidence>
<organism evidence="2 3">
    <name type="scientific">Rhizobium metallidurans</name>
    <dbReference type="NCBI Taxonomy" id="1265931"/>
    <lineage>
        <taxon>Bacteria</taxon>
        <taxon>Pseudomonadati</taxon>
        <taxon>Pseudomonadota</taxon>
        <taxon>Alphaproteobacteria</taxon>
        <taxon>Hyphomicrobiales</taxon>
        <taxon>Rhizobiaceae</taxon>
        <taxon>Rhizobium/Agrobacterium group</taxon>
        <taxon>Rhizobium</taxon>
    </lineage>
</organism>
<dbReference type="Proteomes" id="UP000582090">
    <property type="component" value="Unassembled WGS sequence"/>
</dbReference>
<keyword evidence="3" id="KW-1185">Reference proteome</keyword>
<accession>A0A7W6GAW1</accession>
<dbReference type="EMBL" id="JACIDW010000001">
    <property type="protein sequence ID" value="MBB3963041.1"/>
    <property type="molecule type" value="Genomic_DNA"/>
</dbReference>